<reference evidence="1 2" key="2">
    <citation type="journal article" date="2022" name="Mol. Ecol. Resour.">
        <title>The genomes of chicory, endive, great burdock and yacon provide insights into Asteraceae paleo-polyploidization history and plant inulin production.</title>
        <authorList>
            <person name="Fan W."/>
            <person name="Wang S."/>
            <person name="Wang H."/>
            <person name="Wang A."/>
            <person name="Jiang F."/>
            <person name="Liu H."/>
            <person name="Zhao H."/>
            <person name="Xu D."/>
            <person name="Zhang Y."/>
        </authorList>
    </citation>
    <scope>NUCLEOTIDE SEQUENCE [LARGE SCALE GENOMIC DNA]</scope>
    <source>
        <strain evidence="2">cv. Punajuju</strain>
        <tissue evidence="1">Leaves</tissue>
    </source>
</reference>
<sequence>MMNPPPWNFYVGFGKVKTTRDVGLRGDDEIFGCNRRRDQGRREHLCQRVSRNGHLCILMTFGISLTIFLGEKRRR</sequence>
<evidence type="ECO:0000313" key="2">
    <source>
        <dbReference type="Proteomes" id="UP001055811"/>
    </source>
</evidence>
<accession>A0ACB8ZMC3</accession>
<dbReference type="EMBL" id="CM042016">
    <property type="protein sequence ID" value="KAI3698871.1"/>
    <property type="molecule type" value="Genomic_DNA"/>
</dbReference>
<name>A0ACB8ZMC3_CICIN</name>
<evidence type="ECO:0000313" key="1">
    <source>
        <dbReference type="EMBL" id="KAI3698871.1"/>
    </source>
</evidence>
<protein>
    <submittedName>
        <fullName evidence="1">Uncharacterized protein</fullName>
    </submittedName>
</protein>
<dbReference type="Proteomes" id="UP001055811">
    <property type="component" value="Linkage Group LG08"/>
</dbReference>
<comment type="caution">
    <text evidence="1">The sequence shown here is derived from an EMBL/GenBank/DDBJ whole genome shotgun (WGS) entry which is preliminary data.</text>
</comment>
<reference evidence="2" key="1">
    <citation type="journal article" date="2022" name="Mol. Ecol. Resour.">
        <title>The genomes of chicory, endive, great burdock and yacon provide insights into Asteraceae palaeo-polyploidization history and plant inulin production.</title>
        <authorList>
            <person name="Fan W."/>
            <person name="Wang S."/>
            <person name="Wang H."/>
            <person name="Wang A."/>
            <person name="Jiang F."/>
            <person name="Liu H."/>
            <person name="Zhao H."/>
            <person name="Xu D."/>
            <person name="Zhang Y."/>
        </authorList>
    </citation>
    <scope>NUCLEOTIDE SEQUENCE [LARGE SCALE GENOMIC DNA]</scope>
    <source>
        <strain evidence="2">cv. Punajuju</strain>
    </source>
</reference>
<organism evidence="1 2">
    <name type="scientific">Cichorium intybus</name>
    <name type="common">Chicory</name>
    <dbReference type="NCBI Taxonomy" id="13427"/>
    <lineage>
        <taxon>Eukaryota</taxon>
        <taxon>Viridiplantae</taxon>
        <taxon>Streptophyta</taxon>
        <taxon>Embryophyta</taxon>
        <taxon>Tracheophyta</taxon>
        <taxon>Spermatophyta</taxon>
        <taxon>Magnoliopsida</taxon>
        <taxon>eudicotyledons</taxon>
        <taxon>Gunneridae</taxon>
        <taxon>Pentapetalae</taxon>
        <taxon>asterids</taxon>
        <taxon>campanulids</taxon>
        <taxon>Asterales</taxon>
        <taxon>Asteraceae</taxon>
        <taxon>Cichorioideae</taxon>
        <taxon>Cichorieae</taxon>
        <taxon>Cichoriinae</taxon>
        <taxon>Cichorium</taxon>
    </lineage>
</organism>
<keyword evidence="2" id="KW-1185">Reference proteome</keyword>
<proteinExistence type="predicted"/>
<gene>
    <name evidence="1" type="ORF">L2E82_42755</name>
</gene>